<dbReference type="InterPro" id="IPR001585">
    <property type="entry name" value="TAL/FSA"/>
</dbReference>
<comment type="catalytic activity">
    <reaction evidence="10 11 12">
        <text>D-sedoheptulose 7-phosphate + D-glyceraldehyde 3-phosphate = D-erythrose 4-phosphate + beta-D-fructose 6-phosphate</text>
        <dbReference type="Rhea" id="RHEA:17053"/>
        <dbReference type="ChEBI" id="CHEBI:16897"/>
        <dbReference type="ChEBI" id="CHEBI:57483"/>
        <dbReference type="ChEBI" id="CHEBI:57634"/>
        <dbReference type="ChEBI" id="CHEBI:59776"/>
        <dbReference type="EC" id="2.2.1.2"/>
    </reaction>
</comment>
<reference evidence="15" key="2">
    <citation type="submission" date="2016-12" db="EMBL/GenBank/DDBJ databases">
        <authorList>
            <person name="Gaudriault S."/>
        </authorList>
    </citation>
    <scope>NUCLEOTIDE SEQUENCE [LARGE SCALE GENOMIC DNA]</scope>
    <source>
        <strain evidence="15">HGB1681 (deposited as PTA-6826 in the American Type Culture Collection)</strain>
    </source>
</reference>
<reference evidence="14" key="1">
    <citation type="submission" date="2016-12" db="EMBL/GenBank/DDBJ databases">
        <authorList>
            <person name="Song W.-J."/>
            <person name="Kurnit D.M."/>
        </authorList>
    </citation>
    <scope>NUCLEOTIDE SEQUENCE [LARGE SCALE GENOMIC DNA]</scope>
    <source>
        <strain evidence="14">HGB1681</strain>
    </source>
</reference>
<evidence type="ECO:0000256" key="7">
    <source>
        <dbReference type="ARBA" id="ARBA00022679"/>
    </source>
</evidence>
<dbReference type="UniPathway" id="UPA00115">
    <property type="reaction ID" value="UER00414"/>
</dbReference>
<dbReference type="InterPro" id="IPR013785">
    <property type="entry name" value="Aldolase_TIM"/>
</dbReference>
<comment type="function">
    <text evidence="1 11 12">Transaldolase is important for the balance of metabolites in the pentose-phosphate pathway.</text>
</comment>
<sequence>MTGVNERSQQRGSLKDEVYTLRAEPDHVIITGWRGNHAKDFTYNDEILNMTDKLTSLRKLTTVVADTGDIAAMKLYQPQDATTNPSLILNAAQIPEYRQLIDEAIEWARAQSDSREQQITDASDKLAVNIGLEILKLIPGRISTEVDARLSYDTEASVAKAKRLIKLYNEAGISNDRILIKLASTWQGIRAAEQLEKEGINCNLTLLFSFAQARACAEAGVFLISPFVGRILDWYKANSDKKEFAPNEDPGVVSVSEIYQYYKEHGYNTVVMGASFRNSGEILELAGCDRLTISPALLKELSETAGEVEHKLSYEGEIKPRPTAMTEAEFYWEHHQDAMATEKLAEGIRKFAIDQGKLESMIADLL</sequence>
<feature type="active site" description="Schiff-base intermediate with substrate" evidence="11">
    <location>
        <position position="181"/>
    </location>
</feature>
<evidence type="ECO:0000256" key="8">
    <source>
        <dbReference type="ARBA" id="ARBA00023126"/>
    </source>
</evidence>
<dbReference type="NCBIfam" id="NF009001">
    <property type="entry name" value="PRK12346.1"/>
    <property type="match status" value="1"/>
</dbReference>
<evidence type="ECO:0000313" key="15">
    <source>
        <dbReference type="Proteomes" id="UP000196435"/>
    </source>
</evidence>
<keyword evidence="7 11" id="KW-0808">Transferase</keyword>
<gene>
    <name evidence="11 14" type="primary">tal</name>
    <name evidence="13" type="ORF">Xinn_01313</name>
    <name evidence="14" type="ORF">XIS1_890103</name>
</gene>
<comment type="pathway">
    <text evidence="3 11 12">Carbohydrate degradation; pentose phosphate pathway; D-glyceraldehyde 3-phosphate and beta-D-fructose 6-phosphate from D-ribose 5-phosphate and D-xylulose 5-phosphate (non-oxidative stage): step 2/3.</text>
</comment>
<dbReference type="EC" id="2.2.1.2" evidence="5 11"/>
<evidence type="ECO:0000256" key="4">
    <source>
        <dbReference type="ARBA" id="ARBA00008012"/>
    </source>
</evidence>
<keyword evidence="6 11" id="KW-0963">Cytoplasm</keyword>
<dbReference type="InterPro" id="IPR004730">
    <property type="entry name" value="Transaldolase_1"/>
</dbReference>
<accession>A0A1N6N1J9</accession>
<dbReference type="GO" id="GO:0005829">
    <property type="term" value="C:cytosol"/>
    <property type="evidence" value="ECO:0007669"/>
    <property type="project" value="TreeGrafter"/>
</dbReference>
<dbReference type="InterPro" id="IPR018225">
    <property type="entry name" value="Transaldolase_AS"/>
</dbReference>
<dbReference type="Pfam" id="PF00923">
    <property type="entry name" value="TAL_FSA"/>
    <property type="match status" value="1"/>
</dbReference>
<dbReference type="GO" id="GO:0005975">
    <property type="term" value="P:carbohydrate metabolic process"/>
    <property type="evidence" value="ECO:0007669"/>
    <property type="project" value="InterPro"/>
</dbReference>
<dbReference type="Proteomes" id="UP000196435">
    <property type="component" value="Unassembled WGS sequence"/>
</dbReference>
<keyword evidence="16" id="KW-1185">Reference proteome</keyword>
<evidence type="ECO:0000256" key="1">
    <source>
        <dbReference type="ARBA" id="ARBA00003518"/>
    </source>
</evidence>
<evidence type="ECO:0000256" key="3">
    <source>
        <dbReference type="ARBA" id="ARBA00004857"/>
    </source>
</evidence>
<dbReference type="NCBIfam" id="TIGR00874">
    <property type="entry name" value="talAB"/>
    <property type="match status" value="1"/>
</dbReference>
<evidence type="ECO:0000256" key="9">
    <source>
        <dbReference type="ARBA" id="ARBA00023270"/>
    </source>
</evidence>
<dbReference type="PROSITE" id="PS00958">
    <property type="entry name" value="TRANSALDOLASE_2"/>
    <property type="match status" value="1"/>
</dbReference>
<keyword evidence="9 11" id="KW-0704">Schiff base</keyword>
<reference evidence="13 16" key="3">
    <citation type="journal article" date="2017" name="Nat. Microbiol.">
        <title>Natural product diversity associated with the nematode symbionts Photorhabdus and Xenorhabdus.</title>
        <authorList>
            <person name="Tobias N.J."/>
            <person name="Wolff H."/>
            <person name="Djahanschiri B."/>
            <person name="Grundmann F."/>
            <person name="Kronenwerth M."/>
            <person name="Shi Y.M."/>
            <person name="Simonyi S."/>
            <person name="Grun P."/>
            <person name="Shapiro-Ilan D."/>
            <person name="Pidot S.J."/>
            <person name="Stinear T.P."/>
            <person name="Ebersberger I."/>
            <person name="Bode H.B."/>
        </authorList>
    </citation>
    <scope>NUCLEOTIDE SEQUENCE [LARGE SCALE GENOMIC DNA]</scope>
    <source>
        <strain evidence="13 16">DSM 16336</strain>
    </source>
</reference>
<evidence type="ECO:0000256" key="11">
    <source>
        <dbReference type="HAMAP-Rule" id="MF_00492"/>
    </source>
</evidence>
<dbReference type="PROSITE" id="PS01054">
    <property type="entry name" value="TRANSALDOLASE_1"/>
    <property type="match status" value="1"/>
</dbReference>
<keyword evidence="8 11" id="KW-0570">Pentose shunt</keyword>
<evidence type="ECO:0000256" key="2">
    <source>
        <dbReference type="ARBA" id="ARBA00004496"/>
    </source>
</evidence>
<dbReference type="FunFam" id="3.20.20.70:FF:000002">
    <property type="entry name" value="Transaldolase"/>
    <property type="match status" value="1"/>
</dbReference>
<name>A0A1N6N1J9_9GAMM</name>
<protein>
    <recommendedName>
        <fullName evidence="5 11">Transaldolase</fullName>
        <ecNumber evidence="5 11">2.2.1.2</ecNumber>
    </recommendedName>
</protein>
<comment type="similarity">
    <text evidence="4 11 12">Belongs to the transaldolase family. Type 1 subfamily.</text>
</comment>
<dbReference type="HAMAP" id="MF_00492">
    <property type="entry name" value="Transaldolase_1"/>
    <property type="match status" value="1"/>
</dbReference>
<evidence type="ECO:0000313" key="13">
    <source>
        <dbReference type="EMBL" id="PHM37041.1"/>
    </source>
</evidence>
<dbReference type="PANTHER" id="PTHR10683">
    <property type="entry name" value="TRANSALDOLASE"/>
    <property type="match status" value="1"/>
</dbReference>
<evidence type="ECO:0000256" key="12">
    <source>
        <dbReference type="RuleBase" id="RU004155"/>
    </source>
</evidence>
<dbReference type="AlphaFoldDB" id="A0A1N6N1J9"/>
<organism evidence="14 15">
    <name type="scientific">Xenorhabdus innexi</name>
    <dbReference type="NCBI Taxonomy" id="290109"/>
    <lineage>
        <taxon>Bacteria</taxon>
        <taxon>Pseudomonadati</taxon>
        <taxon>Pseudomonadota</taxon>
        <taxon>Gammaproteobacteria</taxon>
        <taxon>Enterobacterales</taxon>
        <taxon>Morganellaceae</taxon>
        <taxon>Xenorhabdus</taxon>
    </lineage>
</organism>
<proteinExistence type="inferred from homology"/>
<evidence type="ECO:0000256" key="6">
    <source>
        <dbReference type="ARBA" id="ARBA00022490"/>
    </source>
</evidence>
<comment type="subcellular location">
    <subcellularLocation>
        <location evidence="2 11">Cytoplasm</location>
    </subcellularLocation>
</comment>
<dbReference type="GO" id="GO:0004801">
    <property type="term" value="F:transaldolase activity"/>
    <property type="evidence" value="ECO:0007669"/>
    <property type="project" value="UniProtKB-UniRule"/>
</dbReference>
<dbReference type="Proteomes" id="UP000224871">
    <property type="component" value="Unassembled WGS sequence"/>
</dbReference>
<evidence type="ECO:0000313" key="14">
    <source>
        <dbReference type="EMBL" id="SIP74955.1"/>
    </source>
</evidence>
<dbReference type="EMBL" id="NIBU01000010">
    <property type="protein sequence ID" value="PHM37041.1"/>
    <property type="molecule type" value="Genomic_DNA"/>
</dbReference>
<dbReference type="Gene3D" id="3.20.20.70">
    <property type="entry name" value="Aldolase class I"/>
    <property type="match status" value="1"/>
</dbReference>
<dbReference type="CDD" id="cd00957">
    <property type="entry name" value="Transaldolase_TalAB"/>
    <property type="match status" value="1"/>
</dbReference>
<dbReference type="SUPFAM" id="SSF51569">
    <property type="entry name" value="Aldolase"/>
    <property type="match status" value="1"/>
</dbReference>
<evidence type="ECO:0000313" key="16">
    <source>
        <dbReference type="Proteomes" id="UP000224871"/>
    </source>
</evidence>
<evidence type="ECO:0000256" key="10">
    <source>
        <dbReference type="ARBA" id="ARBA00048810"/>
    </source>
</evidence>
<evidence type="ECO:0000256" key="5">
    <source>
        <dbReference type="ARBA" id="ARBA00013151"/>
    </source>
</evidence>
<dbReference type="PANTHER" id="PTHR10683:SF18">
    <property type="entry name" value="TRANSALDOLASE"/>
    <property type="match status" value="1"/>
</dbReference>
<dbReference type="EMBL" id="FTLG01000235">
    <property type="protein sequence ID" value="SIP74955.1"/>
    <property type="molecule type" value="Genomic_DNA"/>
</dbReference>
<dbReference type="GO" id="GO:0006098">
    <property type="term" value="P:pentose-phosphate shunt"/>
    <property type="evidence" value="ECO:0007669"/>
    <property type="project" value="UniProtKB-UniRule"/>
</dbReference>